<gene>
    <name evidence="1" type="ORF">CCY01nite_43630</name>
</gene>
<dbReference type="EMBL" id="BKAU01000005">
    <property type="protein sequence ID" value="GEP98103.1"/>
    <property type="molecule type" value="Genomic_DNA"/>
</dbReference>
<dbReference type="RefSeq" id="WP_146866314.1">
    <property type="nucleotide sequence ID" value="NZ_BKAU01000005.1"/>
</dbReference>
<reference evidence="1 2" key="1">
    <citation type="submission" date="2019-07" db="EMBL/GenBank/DDBJ databases">
        <title>Whole genome shotgun sequence of Chitinophaga cymbidii NBRC 109752.</title>
        <authorList>
            <person name="Hosoyama A."/>
            <person name="Uohara A."/>
            <person name="Ohji S."/>
            <person name="Ichikawa N."/>
        </authorList>
    </citation>
    <scope>NUCLEOTIDE SEQUENCE [LARGE SCALE GENOMIC DNA]</scope>
    <source>
        <strain evidence="1 2">NBRC 109752</strain>
    </source>
</reference>
<dbReference type="Proteomes" id="UP000321436">
    <property type="component" value="Unassembled WGS sequence"/>
</dbReference>
<sequence length="186" mass="20435">MKKVILSLFVLSVIVTSLHCKKERGSKPPAGDQLPPITQEGKHTIGFKIGDEVIIPKGFTGVSNPTVIYDPTLEGGSLSISMYHINKKDSIEQFLIIGAKNLYKTGTYRIASPMEDVGIKFSKIFVNTNTGCDYNFRDDDVKQTGSLKITRLDLSAQIISGTFSVVMIKSGCDTISIKDGRFDLRL</sequence>
<evidence type="ECO:0000313" key="1">
    <source>
        <dbReference type="EMBL" id="GEP98103.1"/>
    </source>
</evidence>
<dbReference type="OrthoDB" id="949867at2"/>
<proteinExistence type="predicted"/>
<organism evidence="1 2">
    <name type="scientific">Chitinophaga cymbidii</name>
    <dbReference type="NCBI Taxonomy" id="1096750"/>
    <lineage>
        <taxon>Bacteria</taxon>
        <taxon>Pseudomonadati</taxon>
        <taxon>Bacteroidota</taxon>
        <taxon>Chitinophagia</taxon>
        <taxon>Chitinophagales</taxon>
        <taxon>Chitinophagaceae</taxon>
        <taxon>Chitinophaga</taxon>
    </lineage>
</organism>
<dbReference type="AlphaFoldDB" id="A0A512RQW0"/>
<keyword evidence="2" id="KW-1185">Reference proteome</keyword>
<accession>A0A512RQW0</accession>
<comment type="caution">
    <text evidence="1">The sequence shown here is derived from an EMBL/GenBank/DDBJ whole genome shotgun (WGS) entry which is preliminary data.</text>
</comment>
<name>A0A512RQW0_9BACT</name>
<protein>
    <submittedName>
        <fullName evidence="1">Uncharacterized protein</fullName>
    </submittedName>
</protein>
<evidence type="ECO:0000313" key="2">
    <source>
        <dbReference type="Proteomes" id="UP000321436"/>
    </source>
</evidence>